<dbReference type="InterPro" id="IPR038506">
    <property type="entry name" value="GLE1-like_sf"/>
</dbReference>
<dbReference type="Gene3D" id="1.25.40.510">
    <property type="entry name" value="GLE1-like"/>
    <property type="match status" value="1"/>
</dbReference>
<evidence type="ECO:0000313" key="13">
    <source>
        <dbReference type="Proteomes" id="UP000178912"/>
    </source>
</evidence>
<gene>
    <name evidence="12" type="ORF">RAG0_01805</name>
</gene>
<dbReference type="GO" id="GO:0044614">
    <property type="term" value="C:nuclear pore cytoplasmic filaments"/>
    <property type="evidence" value="ECO:0007669"/>
    <property type="project" value="TreeGrafter"/>
</dbReference>
<dbReference type="GO" id="GO:0015031">
    <property type="term" value="P:protein transport"/>
    <property type="evidence" value="ECO:0007669"/>
    <property type="project" value="UniProtKB-KW"/>
</dbReference>
<dbReference type="Pfam" id="PF07817">
    <property type="entry name" value="GLE1"/>
    <property type="match status" value="1"/>
</dbReference>
<dbReference type="OrthoDB" id="420884at2759"/>
<feature type="compositionally biased region" description="Basic and acidic residues" evidence="11">
    <location>
        <begin position="93"/>
        <end position="109"/>
    </location>
</feature>
<evidence type="ECO:0000256" key="1">
    <source>
        <dbReference type="ARBA" id="ARBA00004567"/>
    </source>
</evidence>
<organism evidence="12 13">
    <name type="scientific">Rhynchosporium agropyri</name>
    <dbReference type="NCBI Taxonomy" id="914238"/>
    <lineage>
        <taxon>Eukaryota</taxon>
        <taxon>Fungi</taxon>
        <taxon>Dikarya</taxon>
        <taxon>Ascomycota</taxon>
        <taxon>Pezizomycotina</taxon>
        <taxon>Leotiomycetes</taxon>
        <taxon>Helotiales</taxon>
        <taxon>Ploettnerulaceae</taxon>
        <taxon>Rhynchosporium</taxon>
    </lineage>
</organism>
<evidence type="ECO:0000256" key="3">
    <source>
        <dbReference type="ARBA" id="ARBA00022448"/>
    </source>
</evidence>
<dbReference type="AlphaFoldDB" id="A0A1E1JYQ0"/>
<sequence>MAASSPAASSSLDGDSTNSYMNNVELPNLEKMSFLDCPNTEEYHKAALAYSKQLHDSVRERAILVLRTKEDEDEAERLRLQANKLEQLVEAEERKAAEAVRIREAENRRKQIPQPPPKVPTPPPQVTPRAPTPPAPRQPSPVQQPPGKAESPFSPAVVTPTPPPQIQAPRVPPPQFSLQPPAVQPTPPTKPQPSTFQQGQKSSPPAVQPPSQPNPPAPQSQDNAQQILPDAERLGTIHSNLKKLRTFILTQETPISREQVRQRDGSMKVKDITVRSIAGEMRRNLTRTMGQLTDVAGSNSKQIVTIRELLEKSLTIQSAPMEPQHFMLTPPQSPVEGAQHNNGDMIPSLFLYLLNIFTKAIVNQLSSEASTNPKIAEPIGIVAHTIISHPKFLWRGHSFVGIIMAKFRKSLPVVFGVRGSETTEQGRARLGWRRGDNGWLSDQEHQDRMRGLGAGYAALCLRNYSKSARVNPWPPSHYWNAMALLVDTPPSERTTTQVIVLTSMLDGYERKFLEFYGDMARCAMRAAIVEFPRSCGEKNSAVQGLSVLGDKIKRDLGITL</sequence>
<feature type="region of interest" description="Disordered" evidence="11">
    <location>
        <begin position="1"/>
        <end position="22"/>
    </location>
</feature>
<feature type="region of interest" description="Disordered" evidence="11">
    <location>
        <begin position="93"/>
        <end position="223"/>
    </location>
</feature>
<comment type="subcellular location">
    <subcellularLocation>
        <location evidence="1">Nucleus</location>
        <location evidence="1">Nuclear pore complex</location>
    </subcellularLocation>
</comment>
<dbReference type="GO" id="GO:0005543">
    <property type="term" value="F:phospholipid binding"/>
    <property type="evidence" value="ECO:0007669"/>
    <property type="project" value="TreeGrafter"/>
</dbReference>
<feature type="compositionally biased region" description="Pro residues" evidence="11">
    <location>
        <begin position="206"/>
        <end position="218"/>
    </location>
</feature>
<evidence type="ECO:0000256" key="8">
    <source>
        <dbReference type="ARBA" id="ARBA00023242"/>
    </source>
</evidence>
<feature type="compositionally biased region" description="Low complexity" evidence="11">
    <location>
        <begin position="192"/>
        <end position="205"/>
    </location>
</feature>
<feature type="compositionally biased region" description="Pro residues" evidence="11">
    <location>
        <begin position="113"/>
        <end position="144"/>
    </location>
</feature>
<dbReference type="PANTHER" id="PTHR12960">
    <property type="entry name" value="GLE-1-RELATED"/>
    <property type="match status" value="1"/>
</dbReference>
<dbReference type="InterPro" id="IPR012476">
    <property type="entry name" value="GLE1"/>
</dbReference>
<evidence type="ECO:0000256" key="10">
    <source>
        <dbReference type="ARBA" id="ARBA00029983"/>
    </source>
</evidence>
<evidence type="ECO:0000256" key="2">
    <source>
        <dbReference type="ARBA" id="ARBA00011056"/>
    </source>
</evidence>
<evidence type="ECO:0000256" key="4">
    <source>
        <dbReference type="ARBA" id="ARBA00022816"/>
    </source>
</evidence>
<accession>A0A1E1JYQ0</accession>
<feature type="compositionally biased region" description="Pro residues" evidence="11">
    <location>
        <begin position="160"/>
        <end position="175"/>
    </location>
</feature>
<keyword evidence="3" id="KW-0813">Transport</keyword>
<dbReference type="EMBL" id="FJUX01000006">
    <property type="protein sequence ID" value="CZS90939.1"/>
    <property type="molecule type" value="Genomic_DNA"/>
</dbReference>
<evidence type="ECO:0000256" key="11">
    <source>
        <dbReference type="SAM" id="MobiDB-lite"/>
    </source>
</evidence>
<evidence type="ECO:0000256" key="7">
    <source>
        <dbReference type="ARBA" id="ARBA00023132"/>
    </source>
</evidence>
<proteinExistence type="inferred from homology"/>
<comment type="similarity">
    <text evidence="2">Belongs to the GLE1 family.</text>
</comment>
<evidence type="ECO:0000256" key="5">
    <source>
        <dbReference type="ARBA" id="ARBA00022927"/>
    </source>
</evidence>
<dbReference type="GO" id="GO:0016973">
    <property type="term" value="P:poly(A)+ mRNA export from nucleus"/>
    <property type="evidence" value="ECO:0007669"/>
    <property type="project" value="InterPro"/>
</dbReference>
<evidence type="ECO:0000313" key="12">
    <source>
        <dbReference type="EMBL" id="CZS90939.1"/>
    </source>
</evidence>
<keyword evidence="8" id="KW-0539">Nucleus</keyword>
<keyword evidence="13" id="KW-1185">Reference proteome</keyword>
<dbReference type="GO" id="GO:0000822">
    <property type="term" value="F:inositol hexakisphosphate binding"/>
    <property type="evidence" value="ECO:0007669"/>
    <property type="project" value="TreeGrafter"/>
</dbReference>
<protein>
    <recommendedName>
        <fullName evidence="9">mRNA export factor GLE1</fullName>
    </recommendedName>
    <alternativeName>
        <fullName evidence="10">Nucleoporin GLE1</fullName>
    </alternativeName>
</protein>
<keyword evidence="5" id="KW-0653">Protein transport</keyword>
<feature type="compositionally biased region" description="Polar residues" evidence="11">
    <location>
        <begin position="12"/>
        <end position="22"/>
    </location>
</feature>
<reference evidence="13" key="1">
    <citation type="submission" date="2016-03" db="EMBL/GenBank/DDBJ databases">
        <authorList>
            <person name="Guldener U."/>
        </authorList>
    </citation>
    <scope>NUCLEOTIDE SEQUENCE [LARGE SCALE GENOMIC DNA]</scope>
    <source>
        <strain evidence="13">04CH-RAC-A.6.1</strain>
    </source>
</reference>
<dbReference type="PANTHER" id="PTHR12960:SF0">
    <property type="entry name" value="MRNA EXPORT FACTOR GLE1"/>
    <property type="match status" value="1"/>
</dbReference>
<dbReference type="GO" id="GO:0005737">
    <property type="term" value="C:cytoplasm"/>
    <property type="evidence" value="ECO:0007669"/>
    <property type="project" value="TreeGrafter"/>
</dbReference>
<evidence type="ECO:0000256" key="6">
    <source>
        <dbReference type="ARBA" id="ARBA00023010"/>
    </source>
</evidence>
<dbReference type="GO" id="GO:0031369">
    <property type="term" value="F:translation initiation factor binding"/>
    <property type="evidence" value="ECO:0007669"/>
    <property type="project" value="TreeGrafter"/>
</dbReference>
<keyword evidence="4" id="KW-0509">mRNA transport</keyword>
<feature type="compositionally biased region" description="Low complexity" evidence="11">
    <location>
        <begin position="1"/>
        <end position="11"/>
    </location>
</feature>
<feature type="compositionally biased region" description="Pro residues" evidence="11">
    <location>
        <begin position="182"/>
        <end position="191"/>
    </location>
</feature>
<dbReference type="Proteomes" id="UP000178912">
    <property type="component" value="Unassembled WGS sequence"/>
</dbReference>
<keyword evidence="7" id="KW-0906">Nuclear pore complex</keyword>
<name>A0A1E1JYQ0_9HELO</name>
<evidence type="ECO:0000256" key="9">
    <source>
        <dbReference type="ARBA" id="ARBA00026227"/>
    </source>
</evidence>
<keyword evidence="6" id="KW-0811">Translocation</keyword>